<evidence type="ECO:0000313" key="3">
    <source>
        <dbReference type="EMBL" id="AGS35886.1"/>
    </source>
</evidence>
<organism evidence="3 4">
    <name type="scientific">Corynebacterium maris DSM 45190</name>
    <dbReference type="NCBI Taxonomy" id="1224163"/>
    <lineage>
        <taxon>Bacteria</taxon>
        <taxon>Bacillati</taxon>
        <taxon>Actinomycetota</taxon>
        <taxon>Actinomycetes</taxon>
        <taxon>Mycobacteriales</taxon>
        <taxon>Corynebacteriaceae</taxon>
        <taxon>Corynebacterium</taxon>
    </lineage>
</organism>
<evidence type="ECO:0000313" key="4">
    <source>
        <dbReference type="Proteomes" id="UP000015388"/>
    </source>
</evidence>
<feature type="compositionally biased region" description="Pro residues" evidence="1">
    <location>
        <begin position="329"/>
        <end position="338"/>
    </location>
</feature>
<feature type="domain" description="Septum formation-related" evidence="2">
    <location>
        <begin position="61"/>
        <end position="286"/>
    </location>
</feature>
<keyword evidence="4" id="KW-1185">Reference proteome</keyword>
<gene>
    <name evidence="3" type="ORF">B841_12070</name>
</gene>
<evidence type="ECO:0000259" key="2">
    <source>
        <dbReference type="Pfam" id="PF13845"/>
    </source>
</evidence>
<dbReference type="EMBL" id="CP003924">
    <property type="protein sequence ID" value="AGS35886.1"/>
    <property type="molecule type" value="Genomic_DNA"/>
</dbReference>
<reference evidence="3 4" key="1">
    <citation type="submission" date="2012-11" db="EMBL/GenBank/DDBJ databases">
        <title>The complete genome sequence of Corynebacterium maris Coryn-1 (=DSM 45190).</title>
        <authorList>
            <person name="Schaffert L."/>
            <person name="Albersmeier A."/>
            <person name="Kalinowski J."/>
            <person name="Ruckert C."/>
        </authorList>
    </citation>
    <scope>NUCLEOTIDE SEQUENCE [LARGE SCALE GENOMIC DNA]</scope>
    <source>
        <strain evidence="4">Coryn-1</strain>
    </source>
</reference>
<feature type="region of interest" description="Disordered" evidence="1">
    <location>
        <begin position="30"/>
        <end position="55"/>
    </location>
</feature>
<evidence type="ECO:0000256" key="1">
    <source>
        <dbReference type="SAM" id="MobiDB-lite"/>
    </source>
</evidence>
<feature type="compositionally biased region" description="Low complexity" evidence="1">
    <location>
        <begin position="30"/>
        <end position="44"/>
    </location>
</feature>
<protein>
    <recommendedName>
        <fullName evidence="2">Septum formation-related domain-containing protein</fullName>
    </recommendedName>
</protein>
<accession>S5TM24</accession>
<dbReference type="Pfam" id="PF13845">
    <property type="entry name" value="Septum_form"/>
    <property type="match status" value="1"/>
</dbReference>
<name>S5TM24_9CORY</name>
<dbReference type="Proteomes" id="UP000015388">
    <property type="component" value="Chromosome"/>
</dbReference>
<dbReference type="eggNOG" id="ENOG5030VN0">
    <property type="taxonomic scope" value="Bacteria"/>
</dbReference>
<dbReference type="AlphaFoldDB" id="S5TM24"/>
<dbReference type="STRING" id="1224163.B841_12070"/>
<dbReference type="KEGG" id="cmd:B841_12070"/>
<dbReference type="InterPro" id="IPR026004">
    <property type="entry name" value="Septum_form"/>
</dbReference>
<dbReference type="PATRIC" id="fig|1224163.3.peg.2438"/>
<feature type="compositionally biased region" description="Low complexity" evidence="1">
    <location>
        <begin position="339"/>
        <end position="349"/>
    </location>
</feature>
<proteinExistence type="predicted"/>
<sequence>MNVGLIGALAAAVAVGSYQYVADGNGADTAAGGDATTSTSTAPGESATDVPRATPFTTADAGTCLTWEFTPDGEVESFERISCEEPHRFEVSSREDLAAYPASEFGRDSEIPNTTRQAQLREELCLNPTVRYLDGNYDPLGRYSVASILPPPERWAAGDRTLLCGVQSTDSSGQPVKTTGYAAEQDQARVAQPGECQFVDGSDSLNVVGCDEDHHIEITAVADLSGVFPDGAPGVEEQDAHLREVCTDAAIDYLGEEEDLYQSTLQPYWNVIPSASWEGGSRSTNCGLVHANEETEFFSVLNGSATDGPEGFTIDGEQPTPPPERDPVRPPAPAPEDGPAPAEGGAPAP</sequence>
<feature type="region of interest" description="Disordered" evidence="1">
    <location>
        <begin position="302"/>
        <end position="349"/>
    </location>
</feature>
<dbReference type="HOGENOM" id="CLU_037731_0_0_11"/>